<evidence type="ECO:0000259" key="1">
    <source>
        <dbReference type="Pfam" id="PF09537"/>
    </source>
</evidence>
<gene>
    <name evidence="2" type="ordered locus">Solca_1534</name>
</gene>
<dbReference type="InterPro" id="IPR019052">
    <property type="entry name" value="DUF2383"/>
</dbReference>
<name>H8KTN2_SOLCM</name>
<dbReference type="InterPro" id="IPR012347">
    <property type="entry name" value="Ferritin-like"/>
</dbReference>
<dbReference type="NCBIfam" id="TIGR02284">
    <property type="entry name" value="PA2169 family four-helix-bundle protein"/>
    <property type="match status" value="1"/>
</dbReference>
<dbReference type="eggNOG" id="COG1633">
    <property type="taxonomic scope" value="Bacteria"/>
</dbReference>
<dbReference type="KEGG" id="scn:Solca_1534"/>
<dbReference type="Pfam" id="PF09537">
    <property type="entry name" value="DUF2383"/>
    <property type="match status" value="1"/>
</dbReference>
<evidence type="ECO:0000313" key="2">
    <source>
        <dbReference type="EMBL" id="AFD06607.1"/>
    </source>
</evidence>
<organism evidence="2 3">
    <name type="scientific">Solitalea canadensis (strain ATCC 29591 / DSM 3403 / JCM 21819 / LMG 8368 / NBRC 15130 / NCIMB 12057 / USAM 9D)</name>
    <name type="common">Flexibacter canadensis</name>
    <dbReference type="NCBI Taxonomy" id="929556"/>
    <lineage>
        <taxon>Bacteria</taxon>
        <taxon>Pseudomonadati</taxon>
        <taxon>Bacteroidota</taxon>
        <taxon>Sphingobacteriia</taxon>
        <taxon>Sphingobacteriales</taxon>
        <taxon>Sphingobacteriaceae</taxon>
        <taxon>Solitalea</taxon>
    </lineage>
</organism>
<dbReference type="RefSeq" id="WP_014679834.1">
    <property type="nucleotide sequence ID" value="NC_017770.1"/>
</dbReference>
<dbReference type="EMBL" id="CP003349">
    <property type="protein sequence ID" value="AFD06607.1"/>
    <property type="molecule type" value="Genomic_DNA"/>
</dbReference>
<keyword evidence="3" id="KW-1185">Reference proteome</keyword>
<dbReference type="InterPro" id="IPR011971">
    <property type="entry name" value="CHP02284"/>
</dbReference>
<dbReference type="STRING" id="929556.Solca_1534"/>
<dbReference type="PIRSF" id="PIRSF029477">
    <property type="entry name" value="UCP029477"/>
    <property type="match status" value="1"/>
</dbReference>
<dbReference type="SUPFAM" id="SSF47240">
    <property type="entry name" value="Ferritin-like"/>
    <property type="match status" value="1"/>
</dbReference>
<dbReference type="Gene3D" id="1.20.1260.10">
    <property type="match status" value="1"/>
</dbReference>
<dbReference type="InterPro" id="IPR009078">
    <property type="entry name" value="Ferritin-like_SF"/>
</dbReference>
<feature type="domain" description="DUF2383" evidence="1">
    <location>
        <begin position="9"/>
        <end position="115"/>
    </location>
</feature>
<dbReference type="InterPro" id="IPR016920">
    <property type="entry name" value="UCP029477"/>
</dbReference>
<sequence>MELTNFSEVATALNDLIIINKDRIAGYEKAEKLTKNEELKTLFQRLAEDSTKNIHELSDQLIKINNKPVDSSSLPGKFYRSWMNVKALFSGNDDHSILSDCEFGETIALENYKKVEQNILFTMGTTINMLIEQQKSRITDGHDLVKRLRNALRTP</sequence>
<dbReference type="AlphaFoldDB" id="H8KTN2"/>
<accession>H8KTN2</accession>
<dbReference type="OrthoDB" id="282393at2"/>
<evidence type="ECO:0000313" key="3">
    <source>
        <dbReference type="Proteomes" id="UP000007590"/>
    </source>
</evidence>
<protein>
    <recommendedName>
        <fullName evidence="1">DUF2383 domain-containing protein</fullName>
    </recommendedName>
</protein>
<reference evidence="2" key="1">
    <citation type="submission" date="2012-02" db="EMBL/GenBank/DDBJ databases">
        <title>The complete genome of Solitalea canadensis DSM 3403.</title>
        <authorList>
            <consortium name="US DOE Joint Genome Institute (JGI-PGF)"/>
            <person name="Lucas S."/>
            <person name="Copeland A."/>
            <person name="Lapidus A."/>
            <person name="Glavina del Rio T."/>
            <person name="Dalin E."/>
            <person name="Tice H."/>
            <person name="Bruce D."/>
            <person name="Goodwin L."/>
            <person name="Pitluck S."/>
            <person name="Peters L."/>
            <person name="Ovchinnikova G."/>
            <person name="Lu M."/>
            <person name="Kyrpides N."/>
            <person name="Mavromatis K."/>
            <person name="Ivanova N."/>
            <person name="Brettin T."/>
            <person name="Detter J.C."/>
            <person name="Han C."/>
            <person name="Larimer F."/>
            <person name="Land M."/>
            <person name="Hauser L."/>
            <person name="Markowitz V."/>
            <person name="Cheng J.-F."/>
            <person name="Hugenholtz P."/>
            <person name="Woyke T."/>
            <person name="Wu D."/>
            <person name="Spring S."/>
            <person name="Schroeder M."/>
            <person name="Kopitz M."/>
            <person name="Brambilla E."/>
            <person name="Klenk H.-P."/>
            <person name="Eisen J.A."/>
        </authorList>
    </citation>
    <scope>NUCLEOTIDE SEQUENCE</scope>
    <source>
        <strain evidence="2">DSM 3403</strain>
    </source>
</reference>
<proteinExistence type="predicted"/>
<dbReference type="HOGENOM" id="CLU_114531_0_0_10"/>
<dbReference type="Proteomes" id="UP000007590">
    <property type="component" value="Chromosome"/>
</dbReference>